<evidence type="ECO:0000313" key="4">
    <source>
        <dbReference type="Proteomes" id="UP000461595"/>
    </source>
</evidence>
<evidence type="ECO:0000313" key="3">
    <source>
        <dbReference type="EMBL" id="MVX59622.1"/>
    </source>
</evidence>
<dbReference type="RefSeq" id="WP_160333376.1">
    <property type="nucleotide sequence ID" value="NZ_WSRS01000097.1"/>
</dbReference>
<name>A0A7X3KD55_9STRE</name>
<proteinExistence type="predicted"/>
<feature type="signal peptide" evidence="2">
    <location>
        <begin position="1"/>
        <end position="21"/>
    </location>
</feature>
<feature type="coiled-coil region" evidence="1">
    <location>
        <begin position="47"/>
        <end position="99"/>
    </location>
</feature>
<evidence type="ECO:0008006" key="5">
    <source>
        <dbReference type="Google" id="ProtNLM"/>
    </source>
</evidence>
<sequence>MKKILIAGAVATVAATGSSVAADEIANAVVEDKDVKSVDCSCQSDALMVEQENINELNKTIQEQELRVSEDKENVSIAENELATGLEQLENAAKKLEDITPEKIATATDKIKEIEIALVNDKSLESAKNQLKDAEQKVHEYEPILQAAQKDVESKLVEVRETEAKVQLAEATFDANSVITAQKEVSQLESTLKQTNQDLVELNKKLDALEKEKSLFYLNSKKKKEELEKAVKEAGPEYTTELVQYVVAENKVEDSDAYSQPKDPYFIKDGKKYYVSANENLEFDGEATEVIVLKNAEEYSDKEVDCEKVSQYISEYLKELRNINGIDIPVPPVTSEALKWAKARTDEMARNKKLSHDTILQLADFGIRDATENATTLISKKSKLSEKEIAYREILEYYNDYRNTSSYGSEDSTKVNVYNYGHRIPLLGASGTGLAMQATEYYGILTFVSTNDKGVYSTLPSNSQKTWSAHFLASAKNEDEDPLRSEFYFNGKRTKFLPKTTFNPNYSYLKQLRVNS</sequence>
<dbReference type="AlphaFoldDB" id="A0A7X3KD55"/>
<evidence type="ECO:0000256" key="2">
    <source>
        <dbReference type="SAM" id="SignalP"/>
    </source>
</evidence>
<accession>A0A7X3KD55</accession>
<dbReference type="Proteomes" id="UP000461595">
    <property type="component" value="Unassembled WGS sequence"/>
</dbReference>
<dbReference type="OrthoDB" id="2210983at2"/>
<feature type="chain" id="PRO_5039614016" description="SCP domain-containing protein" evidence="2">
    <location>
        <begin position="22"/>
        <end position="516"/>
    </location>
</feature>
<keyword evidence="1" id="KW-0175">Coiled coil</keyword>
<organism evidence="3 4">
    <name type="scientific">Streptococcus danieliae</name>
    <dbReference type="NCBI Taxonomy" id="747656"/>
    <lineage>
        <taxon>Bacteria</taxon>
        <taxon>Bacillati</taxon>
        <taxon>Bacillota</taxon>
        <taxon>Bacilli</taxon>
        <taxon>Lactobacillales</taxon>
        <taxon>Streptococcaceae</taxon>
        <taxon>Streptococcus</taxon>
    </lineage>
</organism>
<feature type="coiled-coil region" evidence="1">
    <location>
        <begin position="124"/>
        <end position="219"/>
    </location>
</feature>
<reference evidence="3 4" key="1">
    <citation type="submission" date="2019-12" db="EMBL/GenBank/DDBJ databases">
        <title>Microbes associate with the intestines of laboratory mice.</title>
        <authorList>
            <person name="Navarre W."/>
            <person name="Wong E."/>
        </authorList>
    </citation>
    <scope>NUCLEOTIDE SEQUENCE [LARGE SCALE GENOMIC DNA]</scope>
    <source>
        <strain evidence="3 4">NM51_B2-22</strain>
    </source>
</reference>
<evidence type="ECO:0000256" key="1">
    <source>
        <dbReference type="SAM" id="Coils"/>
    </source>
</evidence>
<comment type="caution">
    <text evidence="3">The sequence shown here is derived from an EMBL/GenBank/DDBJ whole genome shotgun (WGS) entry which is preliminary data.</text>
</comment>
<gene>
    <name evidence="3" type="ORF">E5983_08285</name>
</gene>
<protein>
    <recommendedName>
        <fullName evidence="5">SCP domain-containing protein</fullName>
    </recommendedName>
</protein>
<keyword evidence="2" id="KW-0732">Signal</keyword>
<dbReference type="EMBL" id="WSRS01000097">
    <property type="protein sequence ID" value="MVX59622.1"/>
    <property type="molecule type" value="Genomic_DNA"/>
</dbReference>